<protein>
    <submittedName>
        <fullName evidence="1">CRISPR-associated protein, Cse2 family</fullName>
    </submittedName>
</protein>
<gene>
    <name evidence="1" type="ordered locus">Acry_3316</name>
</gene>
<evidence type="ECO:0000313" key="2">
    <source>
        <dbReference type="Proteomes" id="UP000000245"/>
    </source>
</evidence>
<dbReference type="Pfam" id="PF09485">
    <property type="entry name" value="CRISPR_Cse2"/>
    <property type="match status" value="1"/>
</dbReference>
<dbReference type="RefSeq" id="WP_011930724.1">
    <property type="nucleotide sequence ID" value="NC_009468.1"/>
</dbReference>
<dbReference type="InterPro" id="IPR013382">
    <property type="entry name" value="CRISPR-assoc_prot_Cse2"/>
</dbReference>
<keyword evidence="1" id="KW-0614">Plasmid</keyword>
<dbReference type="Gene3D" id="1.10.520.40">
    <property type="entry name" value="CRISPR-associated protein Cse2"/>
    <property type="match status" value="1"/>
</dbReference>
<dbReference type="NCBIfam" id="TIGR02548">
    <property type="entry name" value="casB_cse2"/>
    <property type="match status" value="1"/>
</dbReference>
<dbReference type="InterPro" id="IPR038287">
    <property type="entry name" value="Cse2_sf"/>
</dbReference>
<geneLocation type="plasmid" evidence="1 2">
    <name>pACRY02</name>
</geneLocation>
<dbReference type="AlphaFoldDB" id="A5FTJ6"/>
<proteinExistence type="predicted"/>
<dbReference type="CDD" id="cd09731">
    <property type="entry name" value="Cse2_I-E"/>
    <property type="match status" value="1"/>
</dbReference>
<organism evidence="1 2">
    <name type="scientific">Acidiphilium cryptum (strain JF-5)</name>
    <dbReference type="NCBI Taxonomy" id="349163"/>
    <lineage>
        <taxon>Bacteria</taxon>
        <taxon>Pseudomonadati</taxon>
        <taxon>Pseudomonadota</taxon>
        <taxon>Alphaproteobacteria</taxon>
        <taxon>Acetobacterales</taxon>
        <taxon>Acidocellaceae</taxon>
        <taxon>Acidiphilium</taxon>
    </lineage>
</organism>
<sequence>MIRYRSAAHDWWRDLVPRAGYPGDRAAVAKLRRASTISEAITEEASIALFRRVGATSAEDLPRVALAAAILARVSKEPDGPNAPRSVARVLGPQKTDDVSTAILSPLRFKRLLAVDEPEEQLIAFRRMVAIARGSLPVRDLADALLDWSETRRRRWVFDYWNASEIASTPTTDTPEEPV</sequence>
<dbReference type="Proteomes" id="UP000000245">
    <property type="component" value="Plasmid pACRY02"/>
</dbReference>
<evidence type="ECO:0000313" key="1">
    <source>
        <dbReference type="EMBL" id="ABQ28928.1"/>
    </source>
</evidence>
<dbReference type="KEGG" id="acr:Acry_3316"/>
<reference evidence="1 2" key="1">
    <citation type="submission" date="2007-05" db="EMBL/GenBank/DDBJ databases">
        <title>Complete sequence of plasmid2 pACRY02 of Acidiphilium cryptum JF-5.</title>
        <authorList>
            <consortium name="US DOE Joint Genome Institute"/>
            <person name="Copeland A."/>
            <person name="Lucas S."/>
            <person name="Lapidus A."/>
            <person name="Barry K."/>
            <person name="Detter J.C."/>
            <person name="Glavina del Rio T."/>
            <person name="Hammon N."/>
            <person name="Israni S."/>
            <person name="Dalin E."/>
            <person name="Tice H."/>
            <person name="Pitluck S."/>
            <person name="Sims D."/>
            <person name="Brettin T."/>
            <person name="Bruce D."/>
            <person name="Han C."/>
            <person name="Schmutz J."/>
            <person name="Larimer F."/>
            <person name="Land M."/>
            <person name="Hauser L."/>
            <person name="Kyrpides N."/>
            <person name="Kim E."/>
            <person name="Magnuson T."/>
            <person name="Richardson P."/>
        </authorList>
    </citation>
    <scope>NUCLEOTIDE SEQUENCE [LARGE SCALE GENOMIC DNA]</scope>
    <source>
        <strain evidence="2">JF-5</strain>
        <plasmid evidence="2">Plasmid pACRY02</plasmid>
    </source>
</reference>
<accession>A5FTJ6</accession>
<keyword evidence="2" id="KW-1185">Reference proteome</keyword>
<dbReference type="HOGENOM" id="CLU_104968_1_0_5"/>
<dbReference type="EMBL" id="CP000690">
    <property type="protein sequence ID" value="ABQ28928.1"/>
    <property type="molecule type" value="Genomic_DNA"/>
</dbReference>
<name>A5FTJ6_ACICJ</name>